<reference evidence="1 2" key="1">
    <citation type="submission" date="2016-10" db="EMBL/GenBank/DDBJ databases">
        <authorList>
            <person name="de Groot N.N."/>
        </authorList>
    </citation>
    <scope>NUCLEOTIDE SEQUENCE [LARGE SCALE GENOMIC DNA]</scope>
    <source>
        <strain evidence="1 2">AA1</strain>
    </source>
</reference>
<accession>A0A1G5FWU8</accession>
<dbReference type="Proteomes" id="UP000198870">
    <property type="component" value="Unassembled WGS sequence"/>
</dbReference>
<proteinExistence type="predicted"/>
<protein>
    <submittedName>
        <fullName evidence="1">Uncharacterized protein</fullName>
    </submittedName>
</protein>
<dbReference type="AlphaFoldDB" id="A0A1G5FWU8"/>
<dbReference type="EMBL" id="FMUX01000009">
    <property type="protein sequence ID" value="SCY43736.1"/>
    <property type="molecule type" value="Genomic_DNA"/>
</dbReference>
<name>A0A1G5FWU8_9BACT</name>
<evidence type="ECO:0000313" key="2">
    <source>
        <dbReference type="Proteomes" id="UP000198870"/>
    </source>
</evidence>
<keyword evidence="2" id="KW-1185">Reference proteome</keyword>
<organism evidence="1 2">
    <name type="scientific">Desulfoluna spongiiphila</name>
    <dbReference type="NCBI Taxonomy" id="419481"/>
    <lineage>
        <taxon>Bacteria</taxon>
        <taxon>Pseudomonadati</taxon>
        <taxon>Thermodesulfobacteriota</taxon>
        <taxon>Desulfobacteria</taxon>
        <taxon>Desulfobacterales</taxon>
        <taxon>Desulfolunaceae</taxon>
        <taxon>Desulfoluna</taxon>
    </lineage>
</organism>
<evidence type="ECO:0000313" key="1">
    <source>
        <dbReference type="EMBL" id="SCY43736.1"/>
    </source>
</evidence>
<gene>
    <name evidence="1" type="ORF">SAMN05216233_10952</name>
</gene>
<sequence length="38" mass="4478">MTLDLVRAIRGMIQDELAGVSCYPLERNWRLPDVFQRD</sequence>